<dbReference type="AlphaFoldDB" id="A0A0F6W2F8"/>
<reference evidence="2 3" key="1">
    <citation type="submission" date="2015-03" db="EMBL/GenBank/DDBJ databases">
        <title>Genome assembly of Sandaracinus amylolyticus DSM 53668.</title>
        <authorList>
            <person name="Sharma G."/>
            <person name="Subramanian S."/>
        </authorList>
    </citation>
    <scope>NUCLEOTIDE SEQUENCE [LARGE SCALE GENOMIC DNA]</scope>
    <source>
        <strain evidence="2 3">DSM 53668</strain>
    </source>
</reference>
<dbReference type="STRING" id="927083.DB32_002936"/>
<name>A0A0F6W2F8_9BACT</name>
<keyword evidence="3" id="KW-1185">Reference proteome</keyword>
<sequence>MDVVKPLPLTRDELPESLRRFGDPQAPTPARTMAARGVVPLKGGDLVMLLLQLASDPAPEIAESARGTLEKLPPEVLDAACDAPMPASFLDALADRVVESADRLERIVANDATADATVARIARTCPERVCERIAINEQRVLGAPAIIEALYKNRSTRMSTVDRLVELAARHGVELEGVHTYQAHVEAIQGQLLPEPSDEPLPGDQLFGEALSEDRDAEAIDQDAVEGTEAVKDEFRPLSLRIAQMTLQEKLRLTLVGNAAARALLVRDSNRIVAMAAIASPMTTEAEASGIANSRQVPEEVLRFIGNKREWLGNYEVKKALVFNPKTPVGIAMKFLSHLQIGDLRTLARSRGVSAAVKTAAAQRVAKKGS</sequence>
<accession>A0A0F6W2F8</accession>
<protein>
    <recommendedName>
        <fullName evidence="4">DUF2336 domain-containing protein</fullName>
    </recommendedName>
</protein>
<organism evidence="2 3">
    <name type="scientific">Sandaracinus amylolyticus</name>
    <dbReference type="NCBI Taxonomy" id="927083"/>
    <lineage>
        <taxon>Bacteria</taxon>
        <taxon>Pseudomonadati</taxon>
        <taxon>Myxococcota</taxon>
        <taxon>Polyangia</taxon>
        <taxon>Polyangiales</taxon>
        <taxon>Sandaracinaceae</taxon>
        <taxon>Sandaracinus</taxon>
    </lineage>
</organism>
<evidence type="ECO:0000256" key="1">
    <source>
        <dbReference type="SAM" id="MobiDB-lite"/>
    </source>
</evidence>
<dbReference type="KEGG" id="samy:DB32_002936"/>
<evidence type="ECO:0008006" key="4">
    <source>
        <dbReference type="Google" id="ProtNLM"/>
    </source>
</evidence>
<dbReference type="Proteomes" id="UP000034883">
    <property type="component" value="Chromosome"/>
</dbReference>
<dbReference type="EMBL" id="CP011125">
    <property type="protein sequence ID" value="AKF05787.1"/>
    <property type="molecule type" value="Genomic_DNA"/>
</dbReference>
<dbReference type="OrthoDB" id="5506355at2"/>
<evidence type="ECO:0000313" key="3">
    <source>
        <dbReference type="Proteomes" id="UP000034883"/>
    </source>
</evidence>
<dbReference type="RefSeq" id="WP_053233017.1">
    <property type="nucleotide sequence ID" value="NZ_CP011125.1"/>
</dbReference>
<feature type="compositionally biased region" description="Basic and acidic residues" evidence="1">
    <location>
        <begin position="10"/>
        <end position="22"/>
    </location>
</feature>
<feature type="region of interest" description="Disordered" evidence="1">
    <location>
        <begin position="1"/>
        <end position="30"/>
    </location>
</feature>
<evidence type="ECO:0000313" key="2">
    <source>
        <dbReference type="EMBL" id="AKF05787.1"/>
    </source>
</evidence>
<gene>
    <name evidence="2" type="ORF">DB32_002936</name>
</gene>
<proteinExistence type="predicted"/>